<keyword evidence="3" id="KW-1185">Reference proteome</keyword>
<organism evidence="2 3">
    <name type="scientific">Gryllotalpicola kribbensis</name>
    <dbReference type="NCBI Taxonomy" id="993084"/>
    <lineage>
        <taxon>Bacteria</taxon>
        <taxon>Bacillati</taxon>
        <taxon>Actinomycetota</taxon>
        <taxon>Actinomycetes</taxon>
        <taxon>Micrococcales</taxon>
        <taxon>Microbacteriaceae</taxon>
        <taxon>Gryllotalpicola</taxon>
    </lineage>
</organism>
<feature type="region of interest" description="Disordered" evidence="1">
    <location>
        <begin position="81"/>
        <end position="131"/>
    </location>
</feature>
<protein>
    <recommendedName>
        <fullName evidence="4">YtxH domain-containing protein</fullName>
    </recommendedName>
</protein>
<name>A0ABP8ARX3_9MICO</name>
<gene>
    <name evidence="2" type="ORF">GCM10022288_16200</name>
</gene>
<proteinExistence type="predicted"/>
<evidence type="ECO:0000313" key="2">
    <source>
        <dbReference type="EMBL" id="GAA4189043.1"/>
    </source>
</evidence>
<sequence length="131" mass="13422">MSMKGKLLFVTGLAVGYVLGARAGRKRYEQIASAANKVWQSPGIQKQVHAAQDFAAAKIGDIPGAVFDGVRKVTNVAIDRAQTKATGKVPSPSSSSRAAGAPATQAARTAAARAASGESDAELRSTAEPLD</sequence>
<dbReference type="EMBL" id="BAABBX010000014">
    <property type="protein sequence ID" value="GAA4189043.1"/>
    <property type="molecule type" value="Genomic_DNA"/>
</dbReference>
<feature type="compositionally biased region" description="Low complexity" evidence="1">
    <location>
        <begin position="90"/>
        <end position="115"/>
    </location>
</feature>
<dbReference type="Proteomes" id="UP001500213">
    <property type="component" value="Unassembled WGS sequence"/>
</dbReference>
<comment type="caution">
    <text evidence="2">The sequence shown here is derived from an EMBL/GenBank/DDBJ whole genome shotgun (WGS) entry which is preliminary data.</text>
</comment>
<evidence type="ECO:0008006" key="4">
    <source>
        <dbReference type="Google" id="ProtNLM"/>
    </source>
</evidence>
<evidence type="ECO:0000256" key="1">
    <source>
        <dbReference type="SAM" id="MobiDB-lite"/>
    </source>
</evidence>
<evidence type="ECO:0000313" key="3">
    <source>
        <dbReference type="Proteomes" id="UP001500213"/>
    </source>
</evidence>
<accession>A0ABP8ARX3</accession>
<reference evidence="3" key="1">
    <citation type="journal article" date="2019" name="Int. J. Syst. Evol. Microbiol.">
        <title>The Global Catalogue of Microorganisms (GCM) 10K type strain sequencing project: providing services to taxonomists for standard genome sequencing and annotation.</title>
        <authorList>
            <consortium name="The Broad Institute Genomics Platform"/>
            <consortium name="The Broad Institute Genome Sequencing Center for Infectious Disease"/>
            <person name="Wu L."/>
            <person name="Ma J."/>
        </authorList>
    </citation>
    <scope>NUCLEOTIDE SEQUENCE [LARGE SCALE GENOMIC DNA]</scope>
    <source>
        <strain evidence="3">JCM 17593</strain>
    </source>
</reference>